<feature type="region of interest" description="Disordered" evidence="1">
    <location>
        <begin position="86"/>
        <end position="133"/>
    </location>
</feature>
<proteinExistence type="predicted"/>
<evidence type="ECO:0000256" key="1">
    <source>
        <dbReference type="SAM" id="MobiDB-lite"/>
    </source>
</evidence>
<gene>
    <name evidence="2" type="ORF">L249_1564</name>
</gene>
<dbReference type="AlphaFoldDB" id="A0A367L402"/>
<reference evidence="2 3" key="1">
    <citation type="journal article" date="2015" name="BMC Genomics">
        <title>Insights from the genome of Ophiocordyceps polyrhachis-furcata to pathogenicity and host specificity in insect fungi.</title>
        <authorList>
            <person name="Wichadakul D."/>
            <person name="Kobmoo N."/>
            <person name="Ingsriswang S."/>
            <person name="Tangphatsornruang S."/>
            <person name="Chantasingh D."/>
            <person name="Luangsa-ard J.J."/>
            <person name="Eurwilaichitr L."/>
        </authorList>
    </citation>
    <scope>NUCLEOTIDE SEQUENCE [LARGE SCALE GENOMIC DNA]</scope>
    <source>
        <strain evidence="2 3">BCC 54312</strain>
    </source>
</reference>
<evidence type="ECO:0000313" key="3">
    <source>
        <dbReference type="Proteomes" id="UP000253664"/>
    </source>
</evidence>
<sequence length="233" mass="26497">MVLRIHLTKAFLFEVFSSFLEPLSWNHTLGTWKGRKEKPRAPVGREAGLADVCLEITFVGDHSGARDVELTGTRTEVPTRLVQSWGPLVNNHRNPDSITRGPVRGHRGGRHAEPRRENLGPGSRKSSHAGAWPTKVCAARTENIIVMFRHLRKKRRNSALQVPQNVSQHNRMPRGPWGLRGVEAFGIELGQHLSRKFESEEAMTRRADIGGWELIRGSRERWSELHCCIYHTR</sequence>
<organism evidence="2 3">
    <name type="scientific">Ophiocordyceps polyrhachis-furcata BCC 54312</name>
    <dbReference type="NCBI Taxonomy" id="1330021"/>
    <lineage>
        <taxon>Eukaryota</taxon>
        <taxon>Fungi</taxon>
        <taxon>Dikarya</taxon>
        <taxon>Ascomycota</taxon>
        <taxon>Pezizomycotina</taxon>
        <taxon>Sordariomycetes</taxon>
        <taxon>Hypocreomycetidae</taxon>
        <taxon>Hypocreales</taxon>
        <taxon>Ophiocordycipitaceae</taxon>
        <taxon>Ophiocordyceps</taxon>
    </lineage>
</organism>
<protein>
    <submittedName>
        <fullName evidence="2">Uncharacterized protein</fullName>
    </submittedName>
</protein>
<evidence type="ECO:0000313" key="2">
    <source>
        <dbReference type="EMBL" id="RCI09147.1"/>
    </source>
</evidence>
<dbReference type="Proteomes" id="UP000253664">
    <property type="component" value="Unassembled WGS sequence"/>
</dbReference>
<dbReference type="EMBL" id="LKCN02000016">
    <property type="protein sequence ID" value="RCI09147.1"/>
    <property type="molecule type" value="Genomic_DNA"/>
</dbReference>
<name>A0A367L402_9HYPO</name>
<comment type="caution">
    <text evidence="2">The sequence shown here is derived from an EMBL/GenBank/DDBJ whole genome shotgun (WGS) entry which is preliminary data.</text>
</comment>
<keyword evidence="3" id="KW-1185">Reference proteome</keyword>
<accession>A0A367L402</accession>